<dbReference type="EMBL" id="ML996576">
    <property type="protein sequence ID" value="KAF2755997.1"/>
    <property type="molecule type" value="Genomic_DNA"/>
</dbReference>
<name>A0A6A6W331_9PEZI</name>
<dbReference type="InterPro" id="IPR029071">
    <property type="entry name" value="Ubiquitin-like_domsf"/>
</dbReference>
<dbReference type="OrthoDB" id="5366541at2759"/>
<dbReference type="Gene3D" id="3.10.20.90">
    <property type="entry name" value="Phosphatidylinositol 3-kinase Catalytic Subunit, Chain A, domain 1"/>
    <property type="match status" value="1"/>
</dbReference>
<reference evidence="4" key="1">
    <citation type="journal article" date="2020" name="Stud. Mycol.">
        <title>101 Dothideomycetes genomes: a test case for predicting lifestyles and emergence of pathogens.</title>
        <authorList>
            <person name="Haridas S."/>
            <person name="Albert R."/>
            <person name="Binder M."/>
            <person name="Bloem J."/>
            <person name="Labutti K."/>
            <person name="Salamov A."/>
            <person name="Andreopoulos B."/>
            <person name="Baker S."/>
            <person name="Barry K."/>
            <person name="Bills G."/>
            <person name="Bluhm B."/>
            <person name="Cannon C."/>
            <person name="Castanera R."/>
            <person name="Culley D."/>
            <person name="Daum C."/>
            <person name="Ezra D."/>
            <person name="Gonzalez J."/>
            <person name="Henrissat B."/>
            <person name="Kuo A."/>
            <person name="Liang C."/>
            <person name="Lipzen A."/>
            <person name="Lutzoni F."/>
            <person name="Magnuson J."/>
            <person name="Mondo S."/>
            <person name="Nolan M."/>
            <person name="Ohm R."/>
            <person name="Pangilinan J."/>
            <person name="Park H.-J."/>
            <person name="Ramirez L."/>
            <person name="Alfaro M."/>
            <person name="Sun H."/>
            <person name="Tritt A."/>
            <person name="Yoshinaga Y."/>
            <person name="Zwiers L.-H."/>
            <person name="Turgeon B."/>
            <person name="Goodwin S."/>
            <person name="Spatafora J."/>
            <person name="Crous P."/>
            <person name="Grigoriev I."/>
        </authorList>
    </citation>
    <scope>NUCLEOTIDE SEQUENCE</scope>
    <source>
        <strain evidence="4">CBS 121739</strain>
    </source>
</reference>
<evidence type="ECO:0008006" key="6">
    <source>
        <dbReference type="Google" id="ProtNLM"/>
    </source>
</evidence>
<dbReference type="Pfam" id="PF17183">
    <property type="entry name" value="Get5_C"/>
    <property type="match status" value="1"/>
</dbReference>
<evidence type="ECO:0000259" key="2">
    <source>
        <dbReference type="Pfam" id="PF12754"/>
    </source>
</evidence>
<protein>
    <recommendedName>
        <fullName evidence="6">Ubiquitin-like domain-containing protein</fullName>
    </recommendedName>
</protein>
<accession>A0A6A6W331</accession>
<proteinExistence type="predicted"/>
<feature type="compositionally biased region" description="Low complexity" evidence="1">
    <location>
        <begin position="50"/>
        <end position="64"/>
    </location>
</feature>
<dbReference type="AlphaFoldDB" id="A0A6A6W331"/>
<organism evidence="4 5">
    <name type="scientific">Pseudovirgaria hyperparasitica</name>
    <dbReference type="NCBI Taxonomy" id="470096"/>
    <lineage>
        <taxon>Eukaryota</taxon>
        <taxon>Fungi</taxon>
        <taxon>Dikarya</taxon>
        <taxon>Ascomycota</taxon>
        <taxon>Pezizomycotina</taxon>
        <taxon>Dothideomycetes</taxon>
        <taxon>Dothideomycetes incertae sedis</taxon>
        <taxon>Acrospermales</taxon>
        <taxon>Acrospermaceae</taxon>
        <taxon>Pseudovirgaria</taxon>
    </lineage>
</organism>
<dbReference type="GeneID" id="54485423"/>
<evidence type="ECO:0000256" key="1">
    <source>
        <dbReference type="SAM" id="MobiDB-lite"/>
    </source>
</evidence>
<dbReference type="Gene3D" id="1.10.286.70">
    <property type="entry name" value="Get5 dimerization domain"/>
    <property type="match status" value="1"/>
</dbReference>
<dbReference type="InterPro" id="IPR024737">
    <property type="entry name" value="Get5_N"/>
</dbReference>
<feature type="domain" description="Get5 C-terminal" evidence="3">
    <location>
        <begin position="178"/>
        <end position="226"/>
    </location>
</feature>
<dbReference type="SUPFAM" id="SSF54236">
    <property type="entry name" value="Ubiquitin-like"/>
    <property type="match status" value="1"/>
</dbReference>
<evidence type="ECO:0000313" key="5">
    <source>
        <dbReference type="Proteomes" id="UP000799437"/>
    </source>
</evidence>
<sequence length="229" mass="24807">MSEEAFAKSFIDDLARLPVTGPKVLSAPSPSLQYMLPKHPTTPQKRKRTTSSPDSSSSSTITITLKPRKDGAELSLPAQPLTTSIYDLKAAYAAHTGYPVDKFKLLNGMKPETTGSKTVAEIFGLKEGEDAKDVEFKIMLMAGATAQPMPDRVVSPPVTLPVDAKTDVTPAVRSPDEAPVAQGLSGEGVMHTEKFWGDLKGWLIQRIRDEKEGERLAGLFRVAWEKASA</sequence>
<dbReference type="Proteomes" id="UP000799437">
    <property type="component" value="Unassembled WGS sequence"/>
</dbReference>
<dbReference type="RefSeq" id="XP_033598448.1">
    <property type="nucleotide sequence ID" value="XM_033744369.1"/>
</dbReference>
<keyword evidence="5" id="KW-1185">Reference proteome</keyword>
<feature type="domain" description="Get5 N-terminal" evidence="2">
    <location>
        <begin position="23"/>
        <end position="143"/>
    </location>
</feature>
<evidence type="ECO:0000259" key="3">
    <source>
        <dbReference type="Pfam" id="PF17183"/>
    </source>
</evidence>
<evidence type="ECO:0000313" key="4">
    <source>
        <dbReference type="EMBL" id="KAF2755997.1"/>
    </source>
</evidence>
<dbReference type="InterPro" id="IPR049256">
    <property type="entry name" value="Get5_C"/>
</dbReference>
<dbReference type="Pfam" id="PF12754">
    <property type="entry name" value="Get5_N"/>
    <property type="match status" value="1"/>
</dbReference>
<gene>
    <name evidence="4" type="ORF">EJ05DRAFT_478044</name>
</gene>
<feature type="region of interest" description="Disordered" evidence="1">
    <location>
        <begin position="26"/>
        <end position="71"/>
    </location>
</feature>